<evidence type="ECO:0000313" key="10">
    <source>
        <dbReference type="EMBL" id="PAD79296.1"/>
    </source>
</evidence>
<dbReference type="GO" id="GO:0016020">
    <property type="term" value="C:membrane"/>
    <property type="evidence" value="ECO:0007669"/>
    <property type="project" value="UniProtKB-SubCell"/>
</dbReference>
<evidence type="ECO:0000259" key="9">
    <source>
        <dbReference type="Pfam" id="PF25198"/>
    </source>
</evidence>
<comment type="caution">
    <text evidence="10">The sequence shown here is derived from an EMBL/GenBank/DDBJ whole genome shotgun (WGS) entry which is preliminary data.</text>
</comment>
<organism evidence="10 11">
    <name type="scientific">Paenibacillus campinasensis</name>
    <dbReference type="NCBI Taxonomy" id="66347"/>
    <lineage>
        <taxon>Bacteria</taxon>
        <taxon>Bacillati</taxon>
        <taxon>Bacillota</taxon>
        <taxon>Bacilli</taxon>
        <taxon>Bacillales</taxon>
        <taxon>Paenibacillaceae</taxon>
        <taxon>Paenibacillus</taxon>
    </lineage>
</organism>
<dbReference type="PROSITE" id="PS51257">
    <property type="entry name" value="PROKAR_LIPOPROTEIN"/>
    <property type="match status" value="1"/>
</dbReference>
<keyword evidence="5" id="KW-0472">Membrane</keyword>
<keyword evidence="6" id="KW-0564">Palmitate</keyword>
<dbReference type="PANTHER" id="PTHR35789">
    <property type="entry name" value="SPORE GERMINATION PROTEIN B3"/>
    <property type="match status" value="1"/>
</dbReference>
<evidence type="ECO:0000313" key="11">
    <source>
        <dbReference type="Proteomes" id="UP000215596"/>
    </source>
</evidence>
<accession>A0A268F1P0</accession>
<keyword evidence="4" id="KW-0732">Signal</keyword>
<dbReference type="InterPro" id="IPR057336">
    <property type="entry name" value="GerAC_N"/>
</dbReference>
<dbReference type="Gene3D" id="3.30.300.210">
    <property type="entry name" value="Nutrient germinant receptor protein C, domain 3"/>
    <property type="match status" value="1"/>
</dbReference>
<feature type="domain" description="Spore germination GerAC-like C-terminal" evidence="8">
    <location>
        <begin position="226"/>
        <end position="390"/>
    </location>
</feature>
<keyword evidence="7" id="KW-0449">Lipoprotein</keyword>
<dbReference type="EMBL" id="NPBY01000013">
    <property type="protein sequence ID" value="PAD79296.1"/>
    <property type="molecule type" value="Genomic_DNA"/>
</dbReference>
<evidence type="ECO:0000256" key="4">
    <source>
        <dbReference type="ARBA" id="ARBA00022729"/>
    </source>
</evidence>
<proteinExistence type="inferred from homology"/>
<dbReference type="InterPro" id="IPR038501">
    <property type="entry name" value="Spore_GerAC_C_sf"/>
</dbReference>
<comment type="subcellular location">
    <subcellularLocation>
        <location evidence="1">Membrane</location>
        <topology evidence="1">Lipid-anchor</topology>
    </subcellularLocation>
</comment>
<feature type="domain" description="Spore germination protein N-terminal" evidence="9">
    <location>
        <begin position="24"/>
        <end position="198"/>
    </location>
</feature>
<dbReference type="GO" id="GO:0009847">
    <property type="term" value="P:spore germination"/>
    <property type="evidence" value="ECO:0007669"/>
    <property type="project" value="InterPro"/>
</dbReference>
<dbReference type="Pfam" id="PF25198">
    <property type="entry name" value="Spore_GerAC_N"/>
    <property type="match status" value="1"/>
</dbReference>
<sequence>MIGKRILVIIMLVSVTITSGCWSRKELNELAVVMALGIDTHEDGYAVSAQVLNASETGAKQNSSSMGSLPVITYTSVGKTIPDALQRMLSMAPRALYLSHLRVLIFGEELARQGVGNTMDFISRNHELRRDFFLLVAKGGRASDILEVITPFEYIPANSLFSSILISQKRWAATGKITLQMFITELKRDGSDPVLSGVQLRGSVQQGRNVENVKKIQPDTMIQHAGLAVFKRDRLVGWLDESRSKGVNYILNRVVTTVGDIECAGGGVAAYEIHRADSTTHAHLNEKGEPEFRLEMEIEANLSAVECAMKLDSPDVITDLEKRIEDRFNTNIAKHIRYVQSEYGADVFGFGEALHRQHPKVWKKYRDNWDERFRTVQIQVNANVAIRRIGSIVQPINEEVDEP</sequence>
<dbReference type="PANTHER" id="PTHR35789:SF1">
    <property type="entry name" value="SPORE GERMINATION PROTEIN B3"/>
    <property type="match status" value="1"/>
</dbReference>
<evidence type="ECO:0000256" key="1">
    <source>
        <dbReference type="ARBA" id="ARBA00004635"/>
    </source>
</evidence>
<dbReference type="NCBIfam" id="TIGR02887">
    <property type="entry name" value="spore_ger_x_C"/>
    <property type="match status" value="1"/>
</dbReference>
<dbReference type="InterPro" id="IPR046953">
    <property type="entry name" value="Spore_GerAC-like_C"/>
</dbReference>
<comment type="similarity">
    <text evidence="2">Belongs to the GerABKC lipoprotein family.</text>
</comment>
<evidence type="ECO:0000256" key="6">
    <source>
        <dbReference type="ARBA" id="ARBA00023139"/>
    </source>
</evidence>
<dbReference type="AlphaFoldDB" id="A0A268F1P0"/>
<name>A0A268F1P0_9BACL</name>
<evidence type="ECO:0000256" key="7">
    <source>
        <dbReference type="ARBA" id="ARBA00023288"/>
    </source>
</evidence>
<dbReference type="OrthoDB" id="9816067at2"/>
<evidence type="ECO:0000256" key="2">
    <source>
        <dbReference type="ARBA" id="ARBA00007886"/>
    </source>
</evidence>
<dbReference type="Proteomes" id="UP000215596">
    <property type="component" value="Unassembled WGS sequence"/>
</dbReference>
<gene>
    <name evidence="10" type="ORF">CHH67_05015</name>
</gene>
<keyword evidence="3" id="KW-0309">Germination</keyword>
<dbReference type="RefSeq" id="WP_095263892.1">
    <property type="nucleotide sequence ID" value="NZ_NPBY01000013.1"/>
</dbReference>
<evidence type="ECO:0000256" key="3">
    <source>
        <dbReference type="ARBA" id="ARBA00022544"/>
    </source>
</evidence>
<evidence type="ECO:0000259" key="8">
    <source>
        <dbReference type="Pfam" id="PF05504"/>
    </source>
</evidence>
<dbReference type="Pfam" id="PF05504">
    <property type="entry name" value="Spore_GerAC"/>
    <property type="match status" value="1"/>
</dbReference>
<reference evidence="10 11" key="1">
    <citation type="submission" date="2017-07" db="EMBL/GenBank/DDBJ databases">
        <title>Isolation and whole genome analysis of endospore-forming bacteria from heroin.</title>
        <authorList>
            <person name="Kalinowski J."/>
            <person name="Ahrens B."/>
            <person name="Al-Dilaimi A."/>
            <person name="Winkler A."/>
            <person name="Wibberg D."/>
            <person name="Schleenbecker U."/>
            <person name="Ruckert C."/>
            <person name="Wolfel R."/>
            <person name="Grass G."/>
        </authorList>
    </citation>
    <scope>NUCLEOTIDE SEQUENCE [LARGE SCALE GENOMIC DNA]</scope>
    <source>
        <strain evidence="10 11">7537-G1</strain>
    </source>
</reference>
<evidence type="ECO:0000256" key="5">
    <source>
        <dbReference type="ARBA" id="ARBA00023136"/>
    </source>
</evidence>
<dbReference type="InterPro" id="IPR008844">
    <property type="entry name" value="Spore_GerAC-like"/>
</dbReference>
<protein>
    <submittedName>
        <fullName evidence="10">Spore gernimation protein GerC</fullName>
    </submittedName>
</protein>